<dbReference type="EMBL" id="KB200367">
    <property type="protein sequence ID" value="ESP01837.1"/>
    <property type="molecule type" value="Genomic_DNA"/>
</dbReference>
<dbReference type="KEGG" id="lgi:LOTGIDRAFT_172394"/>
<dbReference type="Proteomes" id="UP000030746">
    <property type="component" value="Unassembled WGS sequence"/>
</dbReference>
<evidence type="ECO:0000313" key="2">
    <source>
        <dbReference type="Proteomes" id="UP000030746"/>
    </source>
</evidence>
<dbReference type="GeneID" id="20242082"/>
<dbReference type="RefSeq" id="XP_009047517.1">
    <property type="nucleotide sequence ID" value="XM_009049269.1"/>
</dbReference>
<name>V4B839_LOTGI</name>
<dbReference type="HOGENOM" id="CLU_2029315_0_0_1"/>
<sequence length="122" mass="14010">MSQCLFNDNDDEDIILSQNLDDIEKELAVKNNIEKDVDYGELNLISTAEEFVNAEMEKESDCGEFNVISTAEEQRFQTQVSQVEIDTLIPSQTNANTRKNTKWSLNIYCGPVHFNNCKFTFM</sequence>
<dbReference type="CTD" id="20242082"/>
<gene>
    <name evidence="1" type="ORF">LOTGIDRAFT_172394</name>
</gene>
<keyword evidence="2" id="KW-1185">Reference proteome</keyword>
<accession>V4B839</accession>
<dbReference type="AlphaFoldDB" id="V4B839"/>
<reference evidence="1 2" key="1">
    <citation type="journal article" date="2013" name="Nature">
        <title>Insights into bilaterian evolution from three spiralian genomes.</title>
        <authorList>
            <person name="Simakov O."/>
            <person name="Marletaz F."/>
            <person name="Cho S.J."/>
            <person name="Edsinger-Gonzales E."/>
            <person name="Havlak P."/>
            <person name="Hellsten U."/>
            <person name="Kuo D.H."/>
            <person name="Larsson T."/>
            <person name="Lv J."/>
            <person name="Arendt D."/>
            <person name="Savage R."/>
            <person name="Osoegawa K."/>
            <person name="de Jong P."/>
            <person name="Grimwood J."/>
            <person name="Chapman J.A."/>
            <person name="Shapiro H."/>
            <person name="Aerts A."/>
            <person name="Otillar R.P."/>
            <person name="Terry A.Y."/>
            <person name="Boore J.L."/>
            <person name="Grigoriev I.V."/>
            <person name="Lindberg D.R."/>
            <person name="Seaver E.C."/>
            <person name="Weisblat D.A."/>
            <person name="Putnam N.H."/>
            <person name="Rokhsar D.S."/>
        </authorList>
    </citation>
    <scope>NUCLEOTIDE SEQUENCE [LARGE SCALE GENOMIC DNA]</scope>
</reference>
<proteinExistence type="predicted"/>
<protein>
    <submittedName>
        <fullName evidence="1">Uncharacterized protein</fullName>
    </submittedName>
</protein>
<organism evidence="1 2">
    <name type="scientific">Lottia gigantea</name>
    <name type="common">Giant owl limpet</name>
    <dbReference type="NCBI Taxonomy" id="225164"/>
    <lineage>
        <taxon>Eukaryota</taxon>
        <taxon>Metazoa</taxon>
        <taxon>Spiralia</taxon>
        <taxon>Lophotrochozoa</taxon>
        <taxon>Mollusca</taxon>
        <taxon>Gastropoda</taxon>
        <taxon>Patellogastropoda</taxon>
        <taxon>Lottioidea</taxon>
        <taxon>Lottiidae</taxon>
        <taxon>Lottia</taxon>
    </lineage>
</organism>
<evidence type="ECO:0000313" key="1">
    <source>
        <dbReference type="EMBL" id="ESP01837.1"/>
    </source>
</evidence>